<organism evidence="1 2">
    <name type="scientific">Blastomyces silverae</name>
    <dbReference type="NCBI Taxonomy" id="2060906"/>
    <lineage>
        <taxon>Eukaryota</taxon>
        <taxon>Fungi</taxon>
        <taxon>Dikarya</taxon>
        <taxon>Ascomycota</taxon>
        <taxon>Pezizomycotina</taxon>
        <taxon>Eurotiomycetes</taxon>
        <taxon>Eurotiomycetidae</taxon>
        <taxon>Onygenales</taxon>
        <taxon>Ajellomycetaceae</taxon>
        <taxon>Blastomyces</taxon>
    </lineage>
</organism>
<reference evidence="2" key="1">
    <citation type="journal article" date="2015" name="PLoS Genet.">
        <title>The dynamic genome and transcriptome of the human fungal pathogen Blastomyces and close relative Emmonsia.</title>
        <authorList>
            <person name="Munoz J.F."/>
            <person name="Gauthier G.M."/>
            <person name="Desjardins C.A."/>
            <person name="Gallo J.E."/>
            <person name="Holder J."/>
            <person name="Sullivan T.D."/>
            <person name="Marty A.J."/>
            <person name="Carmen J.C."/>
            <person name="Chen Z."/>
            <person name="Ding L."/>
            <person name="Gujja S."/>
            <person name="Magrini V."/>
            <person name="Misas E."/>
            <person name="Mitreva M."/>
            <person name="Priest M."/>
            <person name="Saif S."/>
            <person name="Whiston E.A."/>
            <person name="Young S."/>
            <person name="Zeng Q."/>
            <person name="Goldman W.E."/>
            <person name="Mardis E.R."/>
            <person name="Taylor J.W."/>
            <person name="McEwen J.G."/>
            <person name="Clay O.K."/>
            <person name="Klein B.S."/>
            <person name="Cuomo C.A."/>
        </authorList>
    </citation>
    <scope>NUCLEOTIDE SEQUENCE [LARGE SCALE GENOMIC DNA]</scope>
    <source>
        <strain evidence="2">UAMH 139</strain>
    </source>
</reference>
<sequence length="66" mass="7315">MVRTSRVNVSLSNLPVDPATKKHSLDRRTALALHARGGQSIECRYLDFQKPVGRISKTSHDSPALM</sequence>
<dbReference type="AlphaFoldDB" id="A0A0H1B7C0"/>
<dbReference type="Proteomes" id="UP000053573">
    <property type="component" value="Unassembled WGS sequence"/>
</dbReference>
<dbReference type="EMBL" id="LDEV01002937">
    <property type="protein sequence ID" value="KLJ06983.1"/>
    <property type="molecule type" value="Genomic_DNA"/>
</dbReference>
<name>A0A0H1B7C0_9EURO</name>
<proteinExistence type="predicted"/>
<gene>
    <name evidence="1" type="ORF">EMPG_17524</name>
</gene>
<keyword evidence="2" id="KW-1185">Reference proteome</keyword>
<evidence type="ECO:0000313" key="1">
    <source>
        <dbReference type="EMBL" id="KLJ06983.1"/>
    </source>
</evidence>
<protein>
    <submittedName>
        <fullName evidence="1">Uncharacterized protein</fullName>
    </submittedName>
</protein>
<evidence type="ECO:0000313" key="2">
    <source>
        <dbReference type="Proteomes" id="UP000053573"/>
    </source>
</evidence>
<accession>A0A0H1B7C0</accession>
<comment type="caution">
    <text evidence="1">The sequence shown here is derived from an EMBL/GenBank/DDBJ whole genome shotgun (WGS) entry which is preliminary data.</text>
</comment>